<keyword evidence="1" id="KW-1133">Transmembrane helix</keyword>
<organism evidence="2 3">
    <name type="scientific">Acrasis kona</name>
    <dbReference type="NCBI Taxonomy" id="1008807"/>
    <lineage>
        <taxon>Eukaryota</taxon>
        <taxon>Discoba</taxon>
        <taxon>Heterolobosea</taxon>
        <taxon>Tetramitia</taxon>
        <taxon>Eutetramitia</taxon>
        <taxon>Acrasidae</taxon>
        <taxon>Acrasis</taxon>
    </lineage>
</organism>
<evidence type="ECO:0000256" key="1">
    <source>
        <dbReference type="SAM" id="Phobius"/>
    </source>
</evidence>
<keyword evidence="3" id="KW-1185">Reference proteome</keyword>
<proteinExistence type="predicted"/>
<accession>A0AAW2ZB03</accession>
<dbReference type="EMBL" id="JAOPGA020001235">
    <property type="protein sequence ID" value="KAL0486447.1"/>
    <property type="molecule type" value="Genomic_DNA"/>
</dbReference>
<evidence type="ECO:0000313" key="3">
    <source>
        <dbReference type="Proteomes" id="UP001431209"/>
    </source>
</evidence>
<comment type="caution">
    <text evidence="2">The sequence shown here is derived from an EMBL/GenBank/DDBJ whole genome shotgun (WGS) entry which is preliminary data.</text>
</comment>
<reference evidence="2 3" key="1">
    <citation type="submission" date="2024-03" db="EMBL/GenBank/DDBJ databases">
        <title>The Acrasis kona genome and developmental transcriptomes reveal deep origins of eukaryotic multicellular pathways.</title>
        <authorList>
            <person name="Sheikh S."/>
            <person name="Fu C.-J."/>
            <person name="Brown M.W."/>
            <person name="Baldauf S.L."/>
        </authorList>
    </citation>
    <scope>NUCLEOTIDE SEQUENCE [LARGE SCALE GENOMIC DNA]</scope>
    <source>
        <strain evidence="2 3">ATCC MYA-3509</strain>
    </source>
</reference>
<gene>
    <name evidence="2" type="ORF">AKO1_011986</name>
</gene>
<keyword evidence="1" id="KW-0472">Membrane</keyword>
<sequence>MSAILGLEQIELKNDFGRLFRIVSNTSQKNHIIDILNTIESHEGLEYLYDFHYLCLEICVILLRSGSHSQTKRHADKLYSRKNQIDKDLLHRIEFLLGTLCYISGHINEALCYFSNLRGVEFKEDLRKALLCCYLQSYTFFKLSRIICIQDIPMVIMLFLEKFSSSAIFLPTMIVSCIINFYITYKILKRRSNTTSMPSSLNTTRESMIPQWLLGTHDTLNEDPKIHDGEIEIPYLKSSTFKEGIKYNLIKAPNDKELQEKAAFGQMVQLQPPLQYTVFDSYGPLREYNDAFGEHDEEQNKNK</sequence>
<dbReference type="Proteomes" id="UP001431209">
    <property type="component" value="Unassembled WGS sequence"/>
</dbReference>
<protein>
    <submittedName>
        <fullName evidence="2">Developmentally-regulated membrane protein</fullName>
    </submittedName>
</protein>
<name>A0AAW2ZB03_9EUKA</name>
<keyword evidence="1" id="KW-0812">Transmembrane</keyword>
<feature type="transmembrane region" description="Helical" evidence="1">
    <location>
        <begin position="166"/>
        <end position="185"/>
    </location>
</feature>
<evidence type="ECO:0000313" key="2">
    <source>
        <dbReference type="EMBL" id="KAL0486447.1"/>
    </source>
</evidence>
<dbReference type="AlphaFoldDB" id="A0AAW2ZB03"/>